<comment type="caution">
    <text evidence="15">The sequence shown here is derived from an EMBL/GenBank/DDBJ whole genome shotgun (WGS) entry which is preliminary data.</text>
</comment>
<feature type="region of interest" description="Disordered" evidence="12">
    <location>
        <begin position="1"/>
        <end position="31"/>
    </location>
</feature>
<dbReference type="EMBL" id="MVGT01001353">
    <property type="protein sequence ID" value="OVA12789.1"/>
    <property type="molecule type" value="Genomic_DNA"/>
</dbReference>
<dbReference type="OrthoDB" id="2020758at2759"/>
<dbReference type="GO" id="GO:0008270">
    <property type="term" value="F:zinc ion binding"/>
    <property type="evidence" value="ECO:0007669"/>
    <property type="project" value="UniProtKB-KW"/>
</dbReference>
<evidence type="ECO:0000256" key="4">
    <source>
        <dbReference type="ARBA" id="ARBA00022723"/>
    </source>
</evidence>
<accession>A0A200QQN8</accession>
<dbReference type="PANTHER" id="PTHR24006:SF781">
    <property type="entry name" value="LD34905P"/>
    <property type="match status" value="1"/>
</dbReference>
<feature type="compositionally biased region" description="Polar residues" evidence="12">
    <location>
        <begin position="19"/>
        <end position="31"/>
    </location>
</feature>
<dbReference type="GO" id="GO:0005829">
    <property type="term" value="C:cytosol"/>
    <property type="evidence" value="ECO:0007669"/>
    <property type="project" value="TreeGrafter"/>
</dbReference>
<feature type="region of interest" description="Disordered" evidence="12">
    <location>
        <begin position="385"/>
        <end position="447"/>
    </location>
</feature>
<dbReference type="Gene3D" id="3.30.40.10">
    <property type="entry name" value="Zinc/RING finger domain, C3HC4 (zinc finger)"/>
    <property type="match status" value="1"/>
</dbReference>
<dbReference type="GO" id="GO:0005634">
    <property type="term" value="C:nucleus"/>
    <property type="evidence" value="ECO:0007669"/>
    <property type="project" value="TreeGrafter"/>
</dbReference>
<keyword evidence="16" id="KW-1185">Reference proteome</keyword>
<dbReference type="PANTHER" id="PTHR24006">
    <property type="entry name" value="UBIQUITIN CARBOXYL-TERMINAL HYDROLASE"/>
    <property type="match status" value="1"/>
</dbReference>
<dbReference type="GO" id="GO:0006508">
    <property type="term" value="P:proteolysis"/>
    <property type="evidence" value="ECO:0007669"/>
    <property type="project" value="UniProtKB-KW"/>
</dbReference>
<dbReference type="InterPro" id="IPR050164">
    <property type="entry name" value="Peptidase_C19"/>
</dbReference>
<proteinExistence type="inferred from homology"/>
<dbReference type="GO" id="GO:0016579">
    <property type="term" value="P:protein deubiquitination"/>
    <property type="evidence" value="ECO:0007669"/>
    <property type="project" value="InterPro"/>
</dbReference>
<organism evidence="15 16">
    <name type="scientific">Macleaya cordata</name>
    <name type="common">Five-seeded plume-poppy</name>
    <name type="synonym">Bocconia cordata</name>
    <dbReference type="NCBI Taxonomy" id="56857"/>
    <lineage>
        <taxon>Eukaryota</taxon>
        <taxon>Viridiplantae</taxon>
        <taxon>Streptophyta</taxon>
        <taxon>Embryophyta</taxon>
        <taxon>Tracheophyta</taxon>
        <taxon>Spermatophyta</taxon>
        <taxon>Magnoliopsida</taxon>
        <taxon>Ranunculales</taxon>
        <taxon>Papaveraceae</taxon>
        <taxon>Papaveroideae</taxon>
        <taxon>Macleaya</taxon>
    </lineage>
</organism>
<evidence type="ECO:0000256" key="8">
    <source>
        <dbReference type="ARBA" id="ARBA00022833"/>
    </source>
</evidence>
<dbReference type="PROSITE" id="PS50271">
    <property type="entry name" value="ZF_UBP"/>
    <property type="match status" value="1"/>
</dbReference>
<sequence length="942" mass="103870">MGKKVKKKTRNTHKERRVSSGSPVTALANSNQPVESVDGGILVVEERKPCTHIFKGVDFDKIASRIGSAESLKCEDCREVALDRRASKGRSKHGKKKGTGSVDRKSESKSIWVCLECGHFACGGVGLPITPQSHVLRHSKHTRHPCVIQFNNPNLRYCFQCTLLIPSEKSEENGEKKDFLADIVKLIKGQSSEGASMDVEDFRNDGDVMKVEASESLVFDGRGRYVVRGLLNLGNTCFFNSVMQNLLAVDPLREYFMKLDRFVGPLTMALKKLFNETNLESDSRNGISPKSLFGCICAKAPQFRGYQQQDSHELLRCLLDGLCNEESGSRKLLKSEKDDTTSTSGPVFVDMIFGGQLSSTVCCVECGHSSVVYESFLDLSLPVPTKKPSSRKPLAIARPKKKKLASRKDVRRSGKVQVKGKNDGAPILAQSASSLSENKESSSLEPASLSVKQETVASVDNFTWLDYMGPNTASDGFDLASQNCDNSIIQDTDNKLVYQTDVLQSSSESQSQVLFPNKEPTPDLDSSEVDACKDELPLQVQGSEVLLLPYKEENSTTEEIVTKEVEASSSIVGCEQVQQDTLDFDGLGDLFNEPEMDVVPNSESDMLEVGFFAGNSSESDPDEVDDKDAPVFIDTCLAHFTKAELLLSNEHGWHCENCSKILHGQVVEAKESQPKITLNHQINGGQLRSQCSSLDSDGNFSSSSELRNLDNGKPESDIDSTSTNETSVSHSARSDGSTNYSERKISPVDKEKDIDFTMATANCQVDDSFSANEPDVIGSHINQAQNMDSLISATVQESDESEEVDSKSLKVKRDATKRILINRAPSILTIHLKRFSQDTRGRLSKLSGHVSFGETIDLRPYMDPRSVEKDTYDYRLLGVVEHSGTMRGGHYVAYVRGQKSRGKTEEDNGSSTWFHASDAHVREVSLTEVLRSEAYILFYEKS</sequence>
<evidence type="ECO:0000256" key="7">
    <source>
        <dbReference type="ARBA" id="ARBA00022801"/>
    </source>
</evidence>
<dbReference type="AlphaFoldDB" id="A0A200QQN8"/>
<dbReference type="InterPro" id="IPR001394">
    <property type="entry name" value="Peptidase_C19_UCH"/>
</dbReference>
<feature type="domain" description="USP" evidence="13">
    <location>
        <begin position="228"/>
        <end position="942"/>
    </location>
</feature>
<dbReference type="Gene3D" id="3.90.70.10">
    <property type="entry name" value="Cysteine proteinases"/>
    <property type="match status" value="2"/>
</dbReference>
<dbReference type="SMART" id="SM00290">
    <property type="entry name" value="ZnF_UBP"/>
    <property type="match status" value="1"/>
</dbReference>
<evidence type="ECO:0000259" key="13">
    <source>
        <dbReference type="PROSITE" id="PS50235"/>
    </source>
</evidence>
<protein>
    <recommendedName>
        <fullName evidence="11">Ubiquitin carboxyl-terminal hydrolase</fullName>
        <ecNumber evidence="11">3.4.19.12</ecNumber>
    </recommendedName>
</protein>
<dbReference type="InterPro" id="IPR001607">
    <property type="entry name" value="Znf_UBP"/>
</dbReference>
<keyword evidence="5 10" id="KW-0863">Zinc-finger</keyword>
<evidence type="ECO:0000256" key="2">
    <source>
        <dbReference type="ARBA" id="ARBA00009085"/>
    </source>
</evidence>
<evidence type="ECO:0000256" key="10">
    <source>
        <dbReference type="PROSITE-ProRule" id="PRU00502"/>
    </source>
</evidence>
<evidence type="ECO:0000313" key="16">
    <source>
        <dbReference type="Proteomes" id="UP000195402"/>
    </source>
</evidence>
<reference evidence="15 16" key="1">
    <citation type="journal article" date="2017" name="Mol. Plant">
        <title>The Genome of Medicinal Plant Macleaya cordata Provides New Insights into Benzylisoquinoline Alkaloids Metabolism.</title>
        <authorList>
            <person name="Liu X."/>
            <person name="Liu Y."/>
            <person name="Huang P."/>
            <person name="Ma Y."/>
            <person name="Qing Z."/>
            <person name="Tang Q."/>
            <person name="Cao H."/>
            <person name="Cheng P."/>
            <person name="Zheng Y."/>
            <person name="Yuan Z."/>
            <person name="Zhou Y."/>
            <person name="Liu J."/>
            <person name="Tang Z."/>
            <person name="Zhuo Y."/>
            <person name="Zhang Y."/>
            <person name="Yu L."/>
            <person name="Huang J."/>
            <person name="Yang P."/>
            <person name="Peng Q."/>
            <person name="Zhang J."/>
            <person name="Jiang W."/>
            <person name="Zhang Z."/>
            <person name="Lin K."/>
            <person name="Ro D.K."/>
            <person name="Chen X."/>
            <person name="Xiong X."/>
            <person name="Shang Y."/>
            <person name="Huang S."/>
            <person name="Zeng J."/>
        </authorList>
    </citation>
    <scope>NUCLEOTIDE SEQUENCE [LARGE SCALE GENOMIC DNA]</scope>
    <source>
        <strain evidence="16">cv. BLH2017</strain>
        <tissue evidence="15">Root</tissue>
    </source>
</reference>
<evidence type="ECO:0000256" key="5">
    <source>
        <dbReference type="ARBA" id="ARBA00022771"/>
    </source>
</evidence>
<dbReference type="SUPFAM" id="SSF57850">
    <property type="entry name" value="RING/U-box"/>
    <property type="match status" value="1"/>
</dbReference>
<evidence type="ECO:0000256" key="6">
    <source>
        <dbReference type="ARBA" id="ARBA00022786"/>
    </source>
</evidence>
<keyword evidence="3 11" id="KW-0645">Protease</keyword>
<name>A0A200QQN8_MACCD</name>
<feature type="region of interest" description="Disordered" evidence="12">
    <location>
        <begin position="688"/>
        <end position="747"/>
    </location>
</feature>
<keyword evidence="8" id="KW-0862">Zinc</keyword>
<dbReference type="Proteomes" id="UP000195402">
    <property type="component" value="Unassembled WGS sequence"/>
</dbReference>
<dbReference type="InterPro" id="IPR013083">
    <property type="entry name" value="Znf_RING/FYVE/PHD"/>
</dbReference>
<evidence type="ECO:0000256" key="3">
    <source>
        <dbReference type="ARBA" id="ARBA00022670"/>
    </source>
</evidence>
<dbReference type="STRING" id="56857.A0A200QQN8"/>
<evidence type="ECO:0000256" key="11">
    <source>
        <dbReference type="RuleBase" id="RU366025"/>
    </source>
</evidence>
<dbReference type="FunCoup" id="A0A200QQN8">
    <property type="interactions" value="2559"/>
</dbReference>
<evidence type="ECO:0000256" key="9">
    <source>
        <dbReference type="ARBA" id="ARBA00058678"/>
    </source>
</evidence>
<evidence type="ECO:0000259" key="14">
    <source>
        <dbReference type="PROSITE" id="PS50271"/>
    </source>
</evidence>
<dbReference type="PROSITE" id="PS00972">
    <property type="entry name" value="USP_1"/>
    <property type="match status" value="1"/>
</dbReference>
<dbReference type="GO" id="GO:0004843">
    <property type="term" value="F:cysteine-type deubiquitinase activity"/>
    <property type="evidence" value="ECO:0007669"/>
    <property type="project" value="UniProtKB-UniRule"/>
</dbReference>
<dbReference type="PROSITE" id="PS50235">
    <property type="entry name" value="USP_3"/>
    <property type="match status" value="1"/>
</dbReference>
<dbReference type="SUPFAM" id="SSF54001">
    <property type="entry name" value="Cysteine proteinases"/>
    <property type="match status" value="1"/>
</dbReference>
<keyword evidence="11" id="KW-0788">Thiol protease</keyword>
<evidence type="ECO:0000256" key="1">
    <source>
        <dbReference type="ARBA" id="ARBA00000707"/>
    </source>
</evidence>
<comment type="function">
    <text evidence="9">Recognizes and hydrolyzes the peptide bond at the C-terminal Gly of ubiquitin. Involved in the processing of poly-ubiquitin precursors as well as that of ubiquitinated proteins. Is involved in resistance to the arginine analog canavanine (CAN).</text>
</comment>
<dbReference type="InterPro" id="IPR038765">
    <property type="entry name" value="Papain-like_cys_pep_sf"/>
</dbReference>
<dbReference type="OMA" id="MAAGHYV"/>
<dbReference type="Pfam" id="PF00443">
    <property type="entry name" value="UCH"/>
    <property type="match status" value="1"/>
</dbReference>
<evidence type="ECO:0000256" key="12">
    <source>
        <dbReference type="SAM" id="MobiDB-lite"/>
    </source>
</evidence>
<dbReference type="FunFam" id="3.30.40.10:FF:000900">
    <property type="entry name" value="Ubiquitinyl hydrolase 1"/>
    <property type="match status" value="1"/>
</dbReference>
<gene>
    <name evidence="15" type="ORF">BVC80_1025g1</name>
</gene>
<feature type="domain" description="UBP-type" evidence="14">
    <location>
        <begin position="48"/>
        <end position="185"/>
    </location>
</feature>
<dbReference type="InterPro" id="IPR018200">
    <property type="entry name" value="USP_CS"/>
</dbReference>
<feature type="compositionally biased region" description="Basic and acidic residues" evidence="12">
    <location>
        <begin position="707"/>
        <end position="716"/>
    </location>
</feature>
<dbReference type="InterPro" id="IPR028889">
    <property type="entry name" value="USP"/>
</dbReference>
<keyword evidence="6 11" id="KW-0833">Ubl conjugation pathway</keyword>
<feature type="compositionally biased region" description="Polar residues" evidence="12">
    <location>
        <begin position="719"/>
        <end position="740"/>
    </location>
</feature>
<dbReference type="Pfam" id="PF02148">
    <property type="entry name" value="zf-UBP"/>
    <property type="match status" value="1"/>
</dbReference>
<dbReference type="EC" id="3.4.19.12" evidence="11"/>
<keyword evidence="4" id="KW-0479">Metal-binding</keyword>
<dbReference type="InParanoid" id="A0A200QQN8"/>
<feature type="compositionally biased region" description="Basic residues" evidence="12">
    <location>
        <begin position="1"/>
        <end position="16"/>
    </location>
</feature>
<comment type="similarity">
    <text evidence="2 11">Belongs to the peptidase C19 family.</text>
</comment>
<evidence type="ECO:0000313" key="15">
    <source>
        <dbReference type="EMBL" id="OVA12789.1"/>
    </source>
</evidence>
<dbReference type="PROSITE" id="PS00973">
    <property type="entry name" value="USP_2"/>
    <property type="match status" value="1"/>
</dbReference>
<keyword evidence="7 11" id="KW-0378">Hydrolase</keyword>
<comment type="catalytic activity">
    <reaction evidence="1 11">
        <text>Thiol-dependent hydrolysis of ester, thioester, amide, peptide and isopeptide bonds formed by the C-terminal Gly of ubiquitin (a 76-residue protein attached to proteins as an intracellular targeting signal).</text>
        <dbReference type="EC" id="3.4.19.12"/>
    </reaction>
</comment>
<feature type="compositionally biased region" description="Low complexity" evidence="12">
    <location>
        <begin position="692"/>
        <end position="704"/>
    </location>
</feature>